<dbReference type="Gene3D" id="3.90.430.10">
    <property type="entry name" value="Copper fist DNA-binding domain"/>
    <property type="match status" value="1"/>
</dbReference>
<dbReference type="GO" id="GO:0000981">
    <property type="term" value="F:DNA-binding transcription factor activity, RNA polymerase II-specific"/>
    <property type="evidence" value="ECO:0007669"/>
    <property type="project" value="TreeGrafter"/>
</dbReference>
<dbReference type="GO" id="GO:0045944">
    <property type="term" value="P:positive regulation of transcription by RNA polymerase II"/>
    <property type="evidence" value="ECO:0007669"/>
    <property type="project" value="TreeGrafter"/>
</dbReference>
<keyword evidence="11" id="KW-1185">Reference proteome</keyword>
<keyword evidence="2" id="KW-0479">Metal-binding</keyword>
<dbReference type="STRING" id="90262.A0A1X2I3W3"/>
<sequence>GHRATHCKHKDRPMVEIKQKGRPKTQCKKCRELRLVRQLHVKCNCDDDKQLKRTRSTFSSNSGKSWLSEGEGRRATVSY</sequence>
<evidence type="ECO:0000256" key="7">
    <source>
        <dbReference type="ARBA" id="ARBA00023242"/>
    </source>
</evidence>
<reference evidence="10 11" key="1">
    <citation type="submission" date="2016-07" db="EMBL/GenBank/DDBJ databases">
        <title>Pervasive Adenine N6-methylation of Active Genes in Fungi.</title>
        <authorList>
            <consortium name="DOE Joint Genome Institute"/>
            <person name="Mondo S.J."/>
            <person name="Dannebaum R.O."/>
            <person name="Kuo R.C."/>
            <person name="Labutti K."/>
            <person name="Haridas S."/>
            <person name="Kuo A."/>
            <person name="Salamov A."/>
            <person name="Ahrendt S.R."/>
            <person name="Lipzen A."/>
            <person name="Sullivan W."/>
            <person name="Andreopoulos W.B."/>
            <person name="Clum A."/>
            <person name="Lindquist E."/>
            <person name="Daum C."/>
            <person name="Ramamoorthy G.K."/>
            <person name="Gryganskyi A."/>
            <person name="Culley D."/>
            <person name="Magnuson J.K."/>
            <person name="James T.Y."/>
            <person name="O'Malley M.A."/>
            <person name="Stajich J.E."/>
            <person name="Spatafora J.W."/>
            <person name="Visel A."/>
            <person name="Grigoriev I.V."/>
        </authorList>
    </citation>
    <scope>NUCLEOTIDE SEQUENCE [LARGE SCALE GENOMIC DNA]</scope>
    <source>
        <strain evidence="10 11">NRRL 1336</strain>
    </source>
</reference>
<evidence type="ECO:0000313" key="11">
    <source>
        <dbReference type="Proteomes" id="UP000193560"/>
    </source>
</evidence>
<keyword evidence="6" id="KW-0804">Transcription</keyword>
<dbReference type="Pfam" id="PF00649">
    <property type="entry name" value="Copper-fist"/>
    <property type="match status" value="1"/>
</dbReference>
<dbReference type="GO" id="GO:0006878">
    <property type="term" value="P:intracellular copper ion homeostasis"/>
    <property type="evidence" value="ECO:0007669"/>
    <property type="project" value="TreeGrafter"/>
</dbReference>
<feature type="compositionally biased region" description="Basic and acidic residues" evidence="8">
    <location>
        <begin position="70"/>
        <end position="79"/>
    </location>
</feature>
<evidence type="ECO:0000313" key="10">
    <source>
        <dbReference type="EMBL" id="ORZ08886.1"/>
    </source>
</evidence>
<dbReference type="InterPro" id="IPR001083">
    <property type="entry name" value="Cu_fist_DNA-bd_dom"/>
</dbReference>
<dbReference type="AlphaFoldDB" id="A0A1X2I3W3"/>
<evidence type="ECO:0000256" key="8">
    <source>
        <dbReference type="SAM" id="MobiDB-lite"/>
    </source>
</evidence>
<keyword evidence="5" id="KW-0805">Transcription regulation</keyword>
<feature type="compositionally biased region" description="Polar residues" evidence="8">
    <location>
        <begin position="56"/>
        <end position="65"/>
    </location>
</feature>
<keyword evidence="4" id="KW-0186">Copper</keyword>
<protein>
    <recommendedName>
        <fullName evidence="9">Copper-fist domain-containing protein</fullName>
    </recommendedName>
</protein>
<evidence type="ECO:0000256" key="6">
    <source>
        <dbReference type="ARBA" id="ARBA00023163"/>
    </source>
</evidence>
<dbReference type="Proteomes" id="UP000193560">
    <property type="component" value="Unassembled WGS sequence"/>
</dbReference>
<evidence type="ECO:0000256" key="3">
    <source>
        <dbReference type="ARBA" id="ARBA00022833"/>
    </source>
</evidence>
<feature type="region of interest" description="Disordered" evidence="8">
    <location>
        <begin position="54"/>
        <end position="79"/>
    </location>
</feature>
<evidence type="ECO:0000256" key="4">
    <source>
        <dbReference type="ARBA" id="ARBA00023008"/>
    </source>
</evidence>
<evidence type="ECO:0000256" key="2">
    <source>
        <dbReference type="ARBA" id="ARBA00022723"/>
    </source>
</evidence>
<dbReference type="GO" id="GO:0000978">
    <property type="term" value="F:RNA polymerase II cis-regulatory region sequence-specific DNA binding"/>
    <property type="evidence" value="ECO:0007669"/>
    <property type="project" value="TreeGrafter"/>
</dbReference>
<dbReference type="GO" id="GO:0006879">
    <property type="term" value="P:intracellular iron ion homeostasis"/>
    <property type="evidence" value="ECO:0007669"/>
    <property type="project" value="TreeGrafter"/>
</dbReference>
<proteinExistence type="predicted"/>
<dbReference type="SUPFAM" id="SSF57879">
    <property type="entry name" value="Zinc domain conserved in yeast copper-regulated transcription factors"/>
    <property type="match status" value="1"/>
</dbReference>
<comment type="subcellular location">
    <subcellularLocation>
        <location evidence="1">Nucleus</location>
    </subcellularLocation>
</comment>
<dbReference type="EMBL" id="MCGE01000029">
    <property type="protein sequence ID" value="ORZ08886.1"/>
    <property type="molecule type" value="Genomic_DNA"/>
</dbReference>
<evidence type="ECO:0000256" key="5">
    <source>
        <dbReference type="ARBA" id="ARBA00023015"/>
    </source>
</evidence>
<keyword evidence="7" id="KW-0539">Nucleus</keyword>
<dbReference type="InterPro" id="IPR036395">
    <property type="entry name" value="Cu_fist_DNA-bd_dom_sf"/>
</dbReference>
<dbReference type="OrthoDB" id="5600085at2759"/>
<gene>
    <name evidence="10" type="ORF">BCR42DRAFT_335117</name>
</gene>
<comment type="caution">
    <text evidence="10">The sequence shown here is derived from an EMBL/GenBank/DDBJ whole genome shotgun (WGS) entry which is preliminary data.</text>
</comment>
<evidence type="ECO:0000259" key="9">
    <source>
        <dbReference type="PROSITE" id="PS50073"/>
    </source>
</evidence>
<accession>A0A1X2I3W3</accession>
<feature type="domain" description="Copper-fist" evidence="9">
    <location>
        <begin position="1"/>
        <end position="24"/>
    </location>
</feature>
<name>A0A1X2I3W3_9FUNG</name>
<dbReference type="GO" id="GO:0005634">
    <property type="term" value="C:nucleus"/>
    <property type="evidence" value="ECO:0007669"/>
    <property type="project" value="UniProtKB-SubCell"/>
</dbReference>
<keyword evidence="3" id="KW-0862">Zinc</keyword>
<dbReference type="PROSITE" id="PS50073">
    <property type="entry name" value="COPPER_FIST_2"/>
    <property type="match status" value="1"/>
</dbReference>
<dbReference type="GO" id="GO:0005507">
    <property type="term" value="F:copper ion binding"/>
    <property type="evidence" value="ECO:0007669"/>
    <property type="project" value="InterPro"/>
</dbReference>
<dbReference type="PANTHER" id="PTHR28088:SF5">
    <property type="entry name" value="TRANSCRIPTIONAL ACTIVATOR HAA1-RELATED"/>
    <property type="match status" value="1"/>
</dbReference>
<organism evidence="10 11">
    <name type="scientific">Absidia repens</name>
    <dbReference type="NCBI Taxonomy" id="90262"/>
    <lineage>
        <taxon>Eukaryota</taxon>
        <taxon>Fungi</taxon>
        <taxon>Fungi incertae sedis</taxon>
        <taxon>Mucoromycota</taxon>
        <taxon>Mucoromycotina</taxon>
        <taxon>Mucoromycetes</taxon>
        <taxon>Mucorales</taxon>
        <taxon>Cunninghamellaceae</taxon>
        <taxon>Absidia</taxon>
    </lineage>
</organism>
<evidence type="ECO:0000256" key="1">
    <source>
        <dbReference type="ARBA" id="ARBA00004123"/>
    </source>
</evidence>
<dbReference type="SMART" id="SM01090">
    <property type="entry name" value="Copper-fist"/>
    <property type="match status" value="1"/>
</dbReference>
<dbReference type="InterPro" id="IPR051763">
    <property type="entry name" value="Copper_Homeo_Regul"/>
</dbReference>
<dbReference type="PANTHER" id="PTHR28088">
    <property type="entry name" value="TRANSCRIPTIONAL ACTIVATOR HAA1-RELATED"/>
    <property type="match status" value="1"/>
</dbReference>
<feature type="non-terminal residue" evidence="10">
    <location>
        <position position="1"/>
    </location>
</feature>